<keyword evidence="3" id="KW-1185">Reference proteome</keyword>
<dbReference type="EMBL" id="CDGG01000001">
    <property type="protein sequence ID" value="CEI81279.1"/>
    <property type="molecule type" value="Genomic_DNA"/>
</dbReference>
<gene>
    <name evidence="2" type="ORF">BN997_01097</name>
</gene>
<sequence>MPKKKPYKFHWCKDCEIDFIVARKVKHPSCPNCADSIRVEGVREIWMERPFNYKRRWTKDEDDFLTEGVSRGMTHAEIGKEVNRTGKAVTRRLSQLRRSRDEKNLRQRNHQENAR</sequence>
<dbReference type="STRING" id="545501.BN997_01097"/>
<feature type="region of interest" description="Disordered" evidence="1">
    <location>
        <begin position="77"/>
        <end position="115"/>
    </location>
</feature>
<protein>
    <recommendedName>
        <fullName evidence="4">Myb-like domain-containing protein</fullName>
    </recommendedName>
</protein>
<feature type="compositionally biased region" description="Basic and acidic residues" evidence="1">
    <location>
        <begin position="98"/>
        <end position="115"/>
    </location>
</feature>
<organism evidence="2 3">
    <name type="scientific">Oceanobacillus oncorhynchi</name>
    <dbReference type="NCBI Taxonomy" id="545501"/>
    <lineage>
        <taxon>Bacteria</taxon>
        <taxon>Bacillati</taxon>
        <taxon>Bacillota</taxon>
        <taxon>Bacilli</taxon>
        <taxon>Bacillales</taxon>
        <taxon>Bacillaceae</taxon>
        <taxon>Oceanobacillus</taxon>
    </lineage>
</organism>
<dbReference type="AlphaFoldDB" id="A0A0A1MNB6"/>
<accession>A0A0A1MNB6</accession>
<name>A0A0A1MNB6_9BACI</name>
<evidence type="ECO:0008006" key="4">
    <source>
        <dbReference type="Google" id="ProtNLM"/>
    </source>
</evidence>
<evidence type="ECO:0000313" key="3">
    <source>
        <dbReference type="Proteomes" id="UP000040453"/>
    </source>
</evidence>
<evidence type="ECO:0000313" key="2">
    <source>
        <dbReference type="EMBL" id="CEI81279.1"/>
    </source>
</evidence>
<reference evidence="2 3" key="1">
    <citation type="submission" date="2014-11" db="EMBL/GenBank/DDBJ databases">
        <authorList>
            <person name="Urmite Genomes Urmite Genomes"/>
        </authorList>
    </citation>
    <scope>NUCLEOTIDE SEQUENCE [LARGE SCALE GENOMIC DNA]</scope>
    <source>
        <strain evidence="2 3">Oc5</strain>
    </source>
</reference>
<dbReference type="Proteomes" id="UP000040453">
    <property type="component" value="Unassembled WGS sequence"/>
</dbReference>
<evidence type="ECO:0000256" key="1">
    <source>
        <dbReference type="SAM" id="MobiDB-lite"/>
    </source>
</evidence>
<proteinExistence type="predicted"/>